<dbReference type="InterPro" id="IPR007348">
    <property type="entry name" value="CopC_dom"/>
</dbReference>
<evidence type="ECO:0000256" key="1">
    <source>
        <dbReference type="ARBA" id="ARBA00022729"/>
    </source>
</evidence>
<gene>
    <name evidence="5" type="ORF">ACFOX0_06960</name>
</gene>
<dbReference type="Pfam" id="PF04234">
    <property type="entry name" value="CopC"/>
    <property type="match status" value="1"/>
</dbReference>
<keyword evidence="1 3" id="KW-0732">Signal</keyword>
<protein>
    <submittedName>
        <fullName evidence="5">Copper resistance protein CopC</fullName>
    </submittedName>
</protein>
<reference evidence="6" key="1">
    <citation type="journal article" date="2019" name="Int. J. Syst. Evol. Microbiol.">
        <title>The Global Catalogue of Microorganisms (GCM) 10K type strain sequencing project: providing services to taxonomists for standard genome sequencing and annotation.</title>
        <authorList>
            <consortium name="The Broad Institute Genomics Platform"/>
            <consortium name="The Broad Institute Genome Sequencing Center for Infectious Disease"/>
            <person name="Wu L."/>
            <person name="Ma J."/>
        </authorList>
    </citation>
    <scope>NUCLEOTIDE SEQUENCE [LARGE SCALE GENOMIC DNA]</scope>
    <source>
        <strain evidence="6">2902at01</strain>
    </source>
</reference>
<dbReference type="Proteomes" id="UP001595868">
    <property type="component" value="Unassembled WGS sequence"/>
</dbReference>
<evidence type="ECO:0000256" key="3">
    <source>
        <dbReference type="SAM" id="SignalP"/>
    </source>
</evidence>
<feature type="chain" id="PRO_5046241564" evidence="3">
    <location>
        <begin position="36"/>
        <end position="129"/>
    </location>
</feature>
<organism evidence="5 6">
    <name type="scientific">Micromonospora zhanjiangensis</name>
    <dbReference type="NCBI Taxonomy" id="1522057"/>
    <lineage>
        <taxon>Bacteria</taxon>
        <taxon>Bacillati</taxon>
        <taxon>Actinomycetota</taxon>
        <taxon>Actinomycetes</taxon>
        <taxon>Micromonosporales</taxon>
        <taxon>Micromonosporaceae</taxon>
        <taxon>Micromonospora</taxon>
    </lineage>
</organism>
<comment type="caution">
    <text evidence="5">The sequence shown here is derived from an EMBL/GenBank/DDBJ whole genome shotgun (WGS) entry which is preliminary data.</text>
</comment>
<feature type="compositionally biased region" description="Basic residues" evidence="2">
    <location>
        <begin position="82"/>
        <end position="92"/>
    </location>
</feature>
<dbReference type="RefSeq" id="WP_377542873.1">
    <property type="nucleotide sequence ID" value="NZ_JBHSBN010000003.1"/>
</dbReference>
<sequence>MEASVGGGVRRSAVRLPTVVTGLLCALLPAGPAAAHNSLTSSDPANRARLAKAPARLRPAFAAKLDPAATKITITGPDRRRPAARRRHRGRRAGPPPSELGPASRTPPAGHPVVRAAGPAARIVTGWCR</sequence>
<evidence type="ECO:0000259" key="4">
    <source>
        <dbReference type="Pfam" id="PF04234"/>
    </source>
</evidence>
<dbReference type="InterPro" id="IPR014755">
    <property type="entry name" value="Cu-Rt/internalin_Ig-like"/>
</dbReference>
<name>A0ABV8KHV2_9ACTN</name>
<evidence type="ECO:0000256" key="2">
    <source>
        <dbReference type="SAM" id="MobiDB-lite"/>
    </source>
</evidence>
<accession>A0ABV8KHV2</accession>
<feature type="domain" description="CopC" evidence="4">
    <location>
        <begin position="36"/>
        <end position="86"/>
    </location>
</feature>
<dbReference type="Gene3D" id="2.60.40.1220">
    <property type="match status" value="1"/>
</dbReference>
<evidence type="ECO:0000313" key="6">
    <source>
        <dbReference type="Proteomes" id="UP001595868"/>
    </source>
</evidence>
<keyword evidence="6" id="KW-1185">Reference proteome</keyword>
<feature type="signal peptide" evidence="3">
    <location>
        <begin position="1"/>
        <end position="35"/>
    </location>
</feature>
<feature type="region of interest" description="Disordered" evidence="2">
    <location>
        <begin position="68"/>
        <end position="114"/>
    </location>
</feature>
<dbReference type="EMBL" id="JBHSBN010000003">
    <property type="protein sequence ID" value="MFC4105675.1"/>
    <property type="molecule type" value="Genomic_DNA"/>
</dbReference>
<evidence type="ECO:0000313" key="5">
    <source>
        <dbReference type="EMBL" id="MFC4105675.1"/>
    </source>
</evidence>
<proteinExistence type="predicted"/>